<gene>
    <name evidence="3" type="ORF">AAH17_01070</name>
    <name evidence="4" type="ORF">AAH24_01090</name>
    <name evidence="2" type="ORF">BVH53_00445</name>
</gene>
<evidence type="ECO:0000313" key="5">
    <source>
        <dbReference type="Proteomes" id="UP000557842"/>
    </source>
</evidence>
<dbReference type="Proteomes" id="UP000557842">
    <property type="component" value="Unassembled WGS sequence"/>
</dbReference>
<reference evidence="4 5" key="1">
    <citation type="submission" date="2018-05" db="EMBL/GenBank/DDBJ databases">
        <authorList>
            <consortium name="PulseNet: The National Subtyping Network for Foodborne Disease Surveillance"/>
            <person name="Tarr C.L."/>
            <person name="Trees E."/>
            <person name="Katz L.S."/>
            <person name="Carleton-Romer H.A."/>
            <person name="Stroika S."/>
            <person name="Kucerova Z."/>
            <person name="Roache K.F."/>
            <person name="Sabol A.L."/>
            <person name="Besser J."/>
            <person name="Gerner-Smidt P."/>
        </authorList>
    </citation>
    <scope>NUCLEOTIDE SEQUENCE</scope>
    <source>
        <strain evidence="3">2014D-0197</strain>
        <strain evidence="2 5">2016D-0221</strain>
        <strain evidence="4">D4313</strain>
    </source>
</reference>
<organism evidence="4">
    <name type="scientific">Campylobacter fetus</name>
    <dbReference type="NCBI Taxonomy" id="196"/>
    <lineage>
        <taxon>Bacteria</taxon>
        <taxon>Pseudomonadati</taxon>
        <taxon>Campylobacterota</taxon>
        <taxon>Epsilonproteobacteria</taxon>
        <taxon>Campylobacterales</taxon>
        <taxon>Campylobacteraceae</taxon>
        <taxon>Campylobacter</taxon>
    </lineage>
</organism>
<accession>A0A5L8QN22</accession>
<dbReference type="EMBL" id="AABQDW010000001">
    <property type="protein sequence ID" value="EAI5407184.1"/>
    <property type="molecule type" value="Genomic_DNA"/>
</dbReference>
<name>A0A5L8QN22_CAMFE</name>
<keyword evidence="1" id="KW-0812">Transmembrane</keyword>
<proteinExistence type="predicted"/>
<comment type="caution">
    <text evidence="4">The sequence shown here is derived from an EMBL/GenBank/DDBJ whole genome shotgun (WGS) entry which is preliminary data.</text>
</comment>
<feature type="transmembrane region" description="Helical" evidence="1">
    <location>
        <begin position="7"/>
        <end position="29"/>
    </location>
</feature>
<dbReference type="EMBL" id="AACCXM010000001">
    <property type="protein sequence ID" value="EAK0467971.1"/>
    <property type="molecule type" value="Genomic_DNA"/>
</dbReference>
<protein>
    <recommendedName>
        <fullName evidence="6">Type II secretion system protein</fullName>
    </recommendedName>
</protein>
<keyword evidence="1" id="KW-1133">Transmembrane helix</keyword>
<evidence type="ECO:0000313" key="3">
    <source>
        <dbReference type="EMBL" id="EAK0452255.1"/>
    </source>
</evidence>
<evidence type="ECO:0000313" key="2">
    <source>
        <dbReference type="EMBL" id="EAI5407184.1"/>
    </source>
</evidence>
<dbReference type="EMBL" id="AACCXK010000002">
    <property type="protein sequence ID" value="EAK0452255.1"/>
    <property type="molecule type" value="Genomic_DNA"/>
</dbReference>
<sequence>MKKAFSLIMAIFFVVMLGIVGTLTLRIIAGGSKESADLYLYEQAKLLAISGTEYAILKIQEKDFTEADCDNNFTLSYPTTDKPIFTITVDVTYIGANPPTKCTEWIDSGITQDKDGQELKDADGKPKTSIQAVILDTSVISDARITQEQISIKRTTIQKP</sequence>
<dbReference type="RefSeq" id="WP_065843826.1">
    <property type="nucleotide sequence ID" value="NZ_AABUZP020000005.1"/>
</dbReference>
<evidence type="ECO:0008006" key="6">
    <source>
        <dbReference type="Google" id="ProtNLM"/>
    </source>
</evidence>
<evidence type="ECO:0000313" key="4">
    <source>
        <dbReference type="EMBL" id="EAK0467971.1"/>
    </source>
</evidence>
<dbReference type="AlphaFoldDB" id="A0A5L8QN22"/>
<keyword evidence="1" id="KW-0472">Membrane</keyword>
<evidence type="ECO:0000256" key="1">
    <source>
        <dbReference type="SAM" id="Phobius"/>
    </source>
</evidence>